<evidence type="ECO:0000313" key="2">
    <source>
        <dbReference type="Proteomes" id="UP000765509"/>
    </source>
</evidence>
<keyword evidence="2" id="KW-1185">Reference proteome</keyword>
<organism evidence="1 2">
    <name type="scientific">Austropuccinia psidii MF-1</name>
    <dbReference type="NCBI Taxonomy" id="1389203"/>
    <lineage>
        <taxon>Eukaryota</taxon>
        <taxon>Fungi</taxon>
        <taxon>Dikarya</taxon>
        <taxon>Basidiomycota</taxon>
        <taxon>Pucciniomycotina</taxon>
        <taxon>Pucciniomycetes</taxon>
        <taxon>Pucciniales</taxon>
        <taxon>Sphaerophragmiaceae</taxon>
        <taxon>Austropuccinia</taxon>
    </lineage>
</organism>
<dbReference type="AlphaFoldDB" id="A0A9Q3CFK0"/>
<sequence length="129" mass="14148">MHLHHPPDETPALPPISTLTTPYASKPPPHLLFGLQSLRSCRALKLCLRRCPHPTLRLILCATYHPYACGVPSQHASNAAYHPYTCLIPQDETMMPSPISSLTPAIYHPYAPAAPSRYASDATLNPPYA</sequence>
<evidence type="ECO:0000313" key="1">
    <source>
        <dbReference type="EMBL" id="MBW0484156.1"/>
    </source>
</evidence>
<dbReference type="EMBL" id="AVOT02007561">
    <property type="protein sequence ID" value="MBW0484156.1"/>
    <property type="molecule type" value="Genomic_DNA"/>
</dbReference>
<protein>
    <submittedName>
        <fullName evidence="1">Uncharacterized protein</fullName>
    </submittedName>
</protein>
<comment type="caution">
    <text evidence="1">The sequence shown here is derived from an EMBL/GenBank/DDBJ whole genome shotgun (WGS) entry which is preliminary data.</text>
</comment>
<gene>
    <name evidence="1" type="ORF">O181_023871</name>
</gene>
<proteinExistence type="predicted"/>
<dbReference type="Proteomes" id="UP000765509">
    <property type="component" value="Unassembled WGS sequence"/>
</dbReference>
<accession>A0A9Q3CFK0</accession>
<reference evidence="1" key="1">
    <citation type="submission" date="2021-03" db="EMBL/GenBank/DDBJ databases">
        <title>Draft genome sequence of rust myrtle Austropuccinia psidii MF-1, a brazilian biotype.</title>
        <authorList>
            <person name="Quecine M.C."/>
            <person name="Pachon D.M.R."/>
            <person name="Bonatelli M.L."/>
            <person name="Correr F.H."/>
            <person name="Franceschini L.M."/>
            <person name="Leite T.F."/>
            <person name="Margarido G.R.A."/>
            <person name="Almeida C.A."/>
            <person name="Ferrarezi J.A."/>
            <person name="Labate C.A."/>
        </authorList>
    </citation>
    <scope>NUCLEOTIDE SEQUENCE</scope>
    <source>
        <strain evidence="1">MF-1</strain>
    </source>
</reference>
<name>A0A9Q3CFK0_9BASI</name>